<dbReference type="PANTHER" id="PTHR34821:SF2">
    <property type="entry name" value="INNER MEMBRANE PROTEIN YDCZ"/>
    <property type="match status" value="1"/>
</dbReference>
<dbReference type="PANTHER" id="PTHR34821">
    <property type="entry name" value="INNER MEMBRANE PROTEIN YDCZ"/>
    <property type="match status" value="1"/>
</dbReference>
<accession>A0A1H8UCZ9</accession>
<evidence type="ECO:0000256" key="1">
    <source>
        <dbReference type="SAM" id="Phobius"/>
    </source>
</evidence>
<dbReference type="AlphaFoldDB" id="A0A1H8UCZ9"/>
<feature type="transmembrane region" description="Helical" evidence="1">
    <location>
        <begin position="6"/>
        <end position="25"/>
    </location>
</feature>
<proteinExistence type="predicted"/>
<evidence type="ECO:0000313" key="3">
    <source>
        <dbReference type="Proteomes" id="UP000198893"/>
    </source>
</evidence>
<dbReference type="InterPro" id="IPR006750">
    <property type="entry name" value="YdcZ"/>
</dbReference>
<name>A0A1H8UCZ9_9RHOB</name>
<dbReference type="Proteomes" id="UP000198893">
    <property type="component" value="Unassembled WGS sequence"/>
</dbReference>
<dbReference type="EMBL" id="FODS01000019">
    <property type="protein sequence ID" value="SEP01075.1"/>
    <property type="molecule type" value="Genomic_DNA"/>
</dbReference>
<organism evidence="2 3">
    <name type="scientific">Salinihabitans flavidus</name>
    <dbReference type="NCBI Taxonomy" id="569882"/>
    <lineage>
        <taxon>Bacteria</taxon>
        <taxon>Pseudomonadati</taxon>
        <taxon>Pseudomonadota</taxon>
        <taxon>Alphaproteobacteria</taxon>
        <taxon>Rhodobacterales</taxon>
        <taxon>Roseobacteraceae</taxon>
        <taxon>Salinihabitans</taxon>
    </lineage>
</organism>
<keyword evidence="1" id="KW-1133">Transmembrane helix</keyword>
<keyword evidence="3" id="KW-1185">Reference proteome</keyword>
<evidence type="ECO:0000313" key="2">
    <source>
        <dbReference type="EMBL" id="SEP01075.1"/>
    </source>
</evidence>
<keyword evidence="1" id="KW-0812">Transmembrane</keyword>
<protein>
    <submittedName>
        <fullName evidence="2">Transporter family-2 protein</fullName>
    </submittedName>
</protein>
<sequence length="149" mass="14905">MMPPVTGYALTMLAAGIGIPVLAALNAGLGQRMGAPVAAGLILFVVAFCVTGIVLLLTGGVPHLAKAAGAPKHLFLAGALVAFYVLSITFVAPHFGVGNAVFFVLLGQLVSAAAIDHFGLFGAQVSPLSLARAGGIALMAAGVWLTQQV</sequence>
<feature type="transmembrane region" description="Helical" evidence="1">
    <location>
        <begin position="73"/>
        <end position="93"/>
    </location>
</feature>
<feature type="transmembrane region" description="Helical" evidence="1">
    <location>
        <begin position="100"/>
        <end position="123"/>
    </location>
</feature>
<dbReference type="Pfam" id="PF04657">
    <property type="entry name" value="DMT_YdcZ"/>
    <property type="match status" value="1"/>
</dbReference>
<feature type="transmembrane region" description="Helical" evidence="1">
    <location>
        <begin position="129"/>
        <end position="146"/>
    </location>
</feature>
<dbReference type="GO" id="GO:0005886">
    <property type="term" value="C:plasma membrane"/>
    <property type="evidence" value="ECO:0007669"/>
    <property type="project" value="TreeGrafter"/>
</dbReference>
<reference evidence="2 3" key="1">
    <citation type="submission" date="2016-10" db="EMBL/GenBank/DDBJ databases">
        <authorList>
            <person name="de Groot N.N."/>
        </authorList>
    </citation>
    <scope>NUCLEOTIDE SEQUENCE [LARGE SCALE GENOMIC DNA]</scope>
    <source>
        <strain evidence="2 3">DSM 27842</strain>
    </source>
</reference>
<dbReference type="STRING" id="569882.SAMN04490248_11960"/>
<gene>
    <name evidence="2" type="ORF">SAMN04490248_11960</name>
</gene>
<feature type="transmembrane region" description="Helical" evidence="1">
    <location>
        <begin position="37"/>
        <end position="61"/>
    </location>
</feature>
<keyword evidence="1" id="KW-0472">Membrane</keyword>